<evidence type="ECO:0000313" key="2">
    <source>
        <dbReference type="Proteomes" id="UP001239111"/>
    </source>
</evidence>
<sequence length="120" mass="13279">MVAFFHTNSMLAEDQFDFAVALKRSNIPDTNTVKLAKILKKTPEVILLAGILNGKLLNRNEFLERGQLDLVTAQAGLVQILRTAAGGNLNKQLTHHQSTLVTRLKQIGTNNEDKPCDVKE</sequence>
<comment type="caution">
    <text evidence="1">The sequence shown here is derived from an EMBL/GenBank/DDBJ whole genome shotgun (WGS) entry which is preliminary data.</text>
</comment>
<reference evidence="1" key="1">
    <citation type="submission" date="2023-04" db="EMBL/GenBank/DDBJ databases">
        <title>A chromosome-level genome assembly of the parasitoid wasp Eretmocerus hayati.</title>
        <authorList>
            <person name="Zhong Y."/>
            <person name="Liu S."/>
            <person name="Liu Y."/>
        </authorList>
    </citation>
    <scope>NUCLEOTIDE SEQUENCE</scope>
    <source>
        <strain evidence="1">ZJU_SS_LIU_2023</strain>
    </source>
</reference>
<proteinExistence type="predicted"/>
<protein>
    <submittedName>
        <fullName evidence="1">Uncharacterized protein</fullName>
    </submittedName>
</protein>
<evidence type="ECO:0000313" key="1">
    <source>
        <dbReference type="EMBL" id="KAJ8683483.1"/>
    </source>
</evidence>
<dbReference type="EMBL" id="CM056741">
    <property type="protein sequence ID" value="KAJ8683483.1"/>
    <property type="molecule type" value="Genomic_DNA"/>
</dbReference>
<organism evidence="1 2">
    <name type="scientific">Eretmocerus hayati</name>
    <dbReference type="NCBI Taxonomy" id="131215"/>
    <lineage>
        <taxon>Eukaryota</taxon>
        <taxon>Metazoa</taxon>
        <taxon>Ecdysozoa</taxon>
        <taxon>Arthropoda</taxon>
        <taxon>Hexapoda</taxon>
        <taxon>Insecta</taxon>
        <taxon>Pterygota</taxon>
        <taxon>Neoptera</taxon>
        <taxon>Endopterygota</taxon>
        <taxon>Hymenoptera</taxon>
        <taxon>Apocrita</taxon>
        <taxon>Proctotrupomorpha</taxon>
        <taxon>Chalcidoidea</taxon>
        <taxon>Aphelinidae</taxon>
        <taxon>Aphelininae</taxon>
        <taxon>Eretmocerus</taxon>
    </lineage>
</organism>
<gene>
    <name evidence="1" type="ORF">QAD02_019275</name>
</gene>
<name>A0ACC2PJ55_9HYME</name>
<keyword evidence="2" id="KW-1185">Reference proteome</keyword>
<accession>A0ACC2PJ55</accession>
<dbReference type="Proteomes" id="UP001239111">
    <property type="component" value="Chromosome 1"/>
</dbReference>